<sequence length="89" mass="10004">MRSEVHSMHSNKVWTLVDLPKGVRPVGCELVYNRKLGINGEITTFKAGLVAKGDTKNPKVNLKETYSPVAMAKYIRILLAITAHYDYEI</sequence>
<dbReference type="Pfam" id="PF07727">
    <property type="entry name" value="RVT_2"/>
    <property type="match status" value="1"/>
</dbReference>
<organism evidence="2">
    <name type="scientific">Sesamum angustifolium</name>
    <dbReference type="NCBI Taxonomy" id="2727405"/>
    <lineage>
        <taxon>Eukaryota</taxon>
        <taxon>Viridiplantae</taxon>
        <taxon>Streptophyta</taxon>
        <taxon>Embryophyta</taxon>
        <taxon>Tracheophyta</taxon>
        <taxon>Spermatophyta</taxon>
        <taxon>Magnoliopsida</taxon>
        <taxon>eudicotyledons</taxon>
        <taxon>Gunneridae</taxon>
        <taxon>Pentapetalae</taxon>
        <taxon>asterids</taxon>
        <taxon>lamiids</taxon>
        <taxon>Lamiales</taxon>
        <taxon>Pedaliaceae</taxon>
        <taxon>Sesamum</taxon>
    </lineage>
</organism>
<feature type="domain" description="Reverse transcriptase Ty1/copia-type" evidence="1">
    <location>
        <begin position="11"/>
        <end position="88"/>
    </location>
</feature>
<reference evidence="2" key="1">
    <citation type="submission" date="2020-06" db="EMBL/GenBank/DDBJ databases">
        <authorList>
            <person name="Li T."/>
            <person name="Hu X."/>
            <person name="Zhang T."/>
            <person name="Song X."/>
            <person name="Zhang H."/>
            <person name="Dai N."/>
            <person name="Sheng W."/>
            <person name="Hou X."/>
            <person name="Wei L."/>
        </authorList>
    </citation>
    <scope>NUCLEOTIDE SEQUENCE</scope>
    <source>
        <strain evidence="2">G01</strain>
        <tissue evidence="2">Leaf</tissue>
    </source>
</reference>
<dbReference type="InterPro" id="IPR013103">
    <property type="entry name" value="RVT_2"/>
</dbReference>
<protein>
    <recommendedName>
        <fullName evidence="1">Reverse transcriptase Ty1/copia-type domain-containing protein</fullName>
    </recommendedName>
</protein>
<accession>A0AAW2L3N4</accession>
<gene>
    <name evidence="2" type="ORF">Sangu_2236400</name>
</gene>
<reference evidence="2" key="2">
    <citation type="journal article" date="2024" name="Plant">
        <title>Genomic evolution and insights into agronomic trait innovations of Sesamum species.</title>
        <authorList>
            <person name="Miao H."/>
            <person name="Wang L."/>
            <person name="Qu L."/>
            <person name="Liu H."/>
            <person name="Sun Y."/>
            <person name="Le M."/>
            <person name="Wang Q."/>
            <person name="Wei S."/>
            <person name="Zheng Y."/>
            <person name="Lin W."/>
            <person name="Duan Y."/>
            <person name="Cao H."/>
            <person name="Xiong S."/>
            <person name="Wang X."/>
            <person name="Wei L."/>
            <person name="Li C."/>
            <person name="Ma Q."/>
            <person name="Ju M."/>
            <person name="Zhao R."/>
            <person name="Li G."/>
            <person name="Mu C."/>
            <person name="Tian Q."/>
            <person name="Mei H."/>
            <person name="Zhang T."/>
            <person name="Gao T."/>
            <person name="Zhang H."/>
        </authorList>
    </citation>
    <scope>NUCLEOTIDE SEQUENCE</scope>
    <source>
        <strain evidence="2">G01</strain>
    </source>
</reference>
<evidence type="ECO:0000259" key="1">
    <source>
        <dbReference type="Pfam" id="PF07727"/>
    </source>
</evidence>
<evidence type="ECO:0000313" key="2">
    <source>
        <dbReference type="EMBL" id="KAL0313920.1"/>
    </source>
</evidence>
<proteinExistence type="predicted"/>
<dbReference type="EMBL" id="JACGWK010000015">
    <property type="protein sequence ID" value="KAL0313920.1"/>
    <property type="molecule type" value="Genomic_DNA"/>
</dbReference>
<name>A0AAW2L3N4_9LAMI</name>
<dbReference type="AlphaFoldDB" id="A0AAW2L3N4"/>
<comment type="caution">
    <text evidence="2">The sequence shown here is derived from an EMBL/GenBank/DDBJ whole genome shotgun (WGS) entry which is preliminary data.</text>
</comment>